<evidence type="ECO:0000313" key="3">
    <source>
        <dbReference type="Proteomes" id="UP000324800"/>
    </source>
</evidence>
<protein>
    <submittedName>
        <fullName evidence="2">Uncharacterized protein</fullName>
    </submittedName>
</protein>
<feature type="region of interest" description="Disordered" evidence="1">
    <location>
        <begin position="301"/>
        <end position="341"/>
    </location>
</feature>
<dbReference type="Proteomes" id="UP000324800">
    <property type="component" value="Unassembled WGS sequence"/>
</dbReference>
<reference evidence="2 3" key="1">
    <citation type="submission" date="2019-03" db="EMBL/GenBank/DDBJ databases">
        <title>Single cell metagenomics reveals metabolic interactions within the superorganism composed of flagellate Streblomastix strix and complex community of Bacteroidetes bacteria on its surface.</title>
        <authorList>
            <person name="Treitli S.C."/>
            <person name="Kolisko M."/>
            <person name="Husnik F."/>
            <person name="Keeling P."/>
            <person name="Hampl V."/>
        </authorList>
    </citation>
    <scope>NUCLEOTIDE SEQUENCE [LARGE SCALE GENOMIC DNA]</scope>
    <source>
        <strain evidence="2">ST1C</strain>
    </source>
</reference>
<accession>A0A5J4VZZ6</accession>
<organism evidence="2 3">
    <name type="scientific">Streblomastix strix</name>
    <dbReference type="NCBI Taxonomy" id="222440"/>
    <lineage>
        <taxon>Eukaryota</taxon>
        <taxon>Metamonada</taxon>
        <taxon>Preaxostyla</taxon>
        <taxon>Oxymonadida</taxon>
        <taxon>Streblomastigidae</taxon>
        <taxon>Streblomastix</taxon>
    </lineage>
</organism>
<evidence type="ECO:0000313" key="2">
    <source>
        <dbReference type="EMBL" id="KAA6388237.1"/>
    </source>
</evidence>
<dbReference type="SUPFAM" id="SSF48371">
    <property type="entry name" value="ARM repeat"/>
    <property type="match status" value="1"/>
</dbReference>
<gene>
    <name evidence="2" type="ORF">EZS28_016237</name>
</gene>
<name>A0A5J4VZZ6_9EUKA</name>
<dbReference type="AlphaFoldDB" id="A0A5J4VZZ6"/>
<proteinExistence type="predicted"/>
<sequence length="341" mass="39715">MAGLNQGEQHPYLESLSKDQSIDSLIKLFKDNDHQFQRDDIASILAIPFKAQSIPLDIRDDLIYYLKINQQHFFQLGLLAECQDNHKYILADDFVWKLFSQDDFFIVRDTLDREDVEMHKKAINSGIIEAFHNIFTLRDLNDITYTQFMAFFHFTWPYNSEISSILVEKKSLIFLLRLLDHQNNDILNESINALVNIMYGGTIGLDETQIHPYYENLIQVGGIEKIYSLFKRNMSSQSKDSSAKCLGIAFKAQKIDDETMRKEIIIHLKSILEDDAGEIDEEVELALRCLAQNPDNCVEIEKEKSVLDEYKNGENKDDDNHYEKDDDEEDDDDKDEDEDDF</sequence>
<dbReference type="InterPro" id="IPR011989">
    <property type="entry name" value="ARM-like"/>
</dbReference>
<feature type="compositionally biased region" description="Acidic residues" evidence="1">
    <location>
        <begin position="325"/>
        <end position="341"/>
    </location>
</feature>
<dbReference type="InterPro" id="IPR016024">
    <property type="entry name" value="ARM-type_fold"/>
</dbReference>
<dbReference type="EMBL" id="SNRW01004064">
    <property type="protein sequence ID" value="KAA6388237.1"/>
    <property type="molecule type" value="Genomic_DNA"/>
</dbReference>
<comment type="caution">
    <text evidence="2">The sequence shown here is derived from an EMBL/GenBank/DDBJ whole genome shotgun (WGS) entry which is preliminary data.</text>
</comment>
<feature type="compositionally biased region" description="Basic and acidic residues" evidence="1">
    <location>
        <begin position="301"/>
        <end position="324"/>
    </location>
</feature>
<dbReference type="Gene3D" id="1.25.10.10">
    <property type="entry name" value="Leucine-rich Repeat Variant"/>
    <property type="match status" value="1"/>
</dbReference>
<evidence type="ECO:0000256" key="1">
    <source>
        <dbReference type="SAM" id="MobiDB-lite"/>
    </source>
</evidence>